<accession>A0A7J7JRJ8</accession>
<feature type="compositionally biased region" description="Polar residues" evidence="1">
    <location>
        <begin position="476"/>
        <end position="487"/>
    </location>
</feature>
<gene>
    <name evidence="3" type="ORF">EB796_013405</name>
</gene>
<evidence type="ECO:0000259" key="2">
    <source>
        <dbReference type="Pfam" id="PF20700"/>
    </source>
</evidence>
<organism evidence="3 4">
    <name type="scientific">Bugula neritina</name>
    <name type="common">Brown bryozoan</name>
    <name type="synonym">Sertularia neritina</name>
    <dbReference type="NCBI Taxonomy" id="10212"/>
    <lineage>
        <taxon>Eukaryota</taxon>
        <taxon>Metazoa</taxon>
        <taxon>Spiralia</taxon>
        <taxon>Lophotrochozoa</taxon>
        <taxon>Bryozoa</taxon>
        <taxon>Gymnolaemata</taxon>
        <taxon>Cheilostomatida</taxon>
        <taxon>Flustrina</taxon>
        <taxon>Buguloidea</taxon>
        <taxon>Bugulidae</taxon>
        <taxon>Bugula</taxon>
    </lineage>
</organism>
<sequence>MERLASGKMACPDHPTAPPTITVEPSSGIVCVFKFTCSYCGVLVESNKMSEKDANNRFTLNTQLAFGTILAGGHRSTAETIAVHLGLPPPVTLSEWAKDMEYLREVTSKVADRSMYQAAEEAVEAVNDTDITVSCDGTWQRRGFSSKNGVATVITHSKDKPGKVIDVEVMSSYCFTCSRYDDDAPKHNCTKNHQGTAGSMETTGMVRIFCRSLEKRGTRYLNYLGDGDSKAFSAVKDAMPYGPDTTIEKLECVGHVQKRMGTMLLSKVEQCKGKEFSWRGRKHRGIGGLGKLNKSTIMAIQVQYGIAIRNNIGDLEGMKRCIWAIWHHKNKNHSDCGTSCPAVNGTGDGNANSLPIFVLNEIKPVFETLSEKSLLKKCLHGGTQNNNESFHKIIWSYCSKNQFVQRCRLELAVNCAVVHFNDGVTNLSSVYNYLNISVGQQLAKHLYGKDFLRVGSAQKLLGKEGNGRRKRKISSKPDNQDYQAGAF</sequence>
<dbReference type="Proteomes" id="UP000593567">
    <property type="component" value="Unassembled WGS sequence"/>
</dbReference>
<dbReference type="OrthoDB" id="6277804at2759"/>
<dbReference type="AlphaFoldDB" id="A0A7J7JRJ8"/>
<proteinExistence type="predicted"/>
<reference evidence="3" key="1">
    <citation type="submission" date="2020-06" db="EMBL/GenBank/DDBJ databases">
        <title>Draft genome of Bugula neritina, a colonial animal packing powerful symbionts and potential medicines.</title>
        <authorList>
            <person name="Rayko M."/>
        </authorList>
    </citation>
    <scope>NUCLEOTIDE SEQUENCE [LARGE SCALE GENOMIC DNA]</scope>
    <source>
        <strain evidence="3">Kwan_BN1</strain>
    </source>
</reference>
<name>A0A7J7JRJ8_BUGNE</name>
<protein>
    <recommendedName>
        <fullName evidence="2">Mutator-like transposase domain-containing protein</fullName>
    </recommendedName>
</protein>
<dbReference type="InterPro" id="IPR049012">
    <property type="entry name" value="Mutator_transp_dom"/>
</dbReference>
<dbReference type="Pfam" id="PF20700">
    <property type="entry name" value="Mutator"/>
    <property type="match status" value="1"/>
</dbReference>
<evidence type="ECO:0000313" key="3">
    <source>
        <dbReference type="EMBL" id="KAF6028301.1"/>
    </source>
</evidence>
<feature type="region of interest" description="Disordered" evidence="1">
    <location>
        <begin position="462"/>
        <end position="487"/>
    </location>
</feature>
<dbReference type="EMBL" id="VXIV02001965">
    <property type="protein sequence ID" value="KAF6028301.1"/>
    <property type="molecule type" value="Genomic_DNA"/>
</dbReference>
<evidence type="ECO:0000313" key="4">
    <source>
        <dbReference type="Proteomes" id="UP000593567"/>
    </source>
</evidence>
<keyword evidence="4" id="KW-1185">Reference proteome</keyword>
<feature type="domain" description="Mutator-like transposase" evidence="2">
    <location>
        <begin position="21"/>
        <end position="339"/>
    </location>
</feature>
<comment type="caution">
    <text evidence="3">The sequence shown here is derived from an EMBL/GenBank/DDBJ whole genome shotgun (WGS) entry which is preliminary data.</text>
</comment>
<evidence type="ECO:0000256" key="1">
    <source>
        <dbReference type="SAM" id="MobiDB-lite"/>
    </source>
</evidence>